<name>A0A103YJ68_CYNCS</name>
<evidence type="ECO:0000259" key="3">
    <source>
        <dbReference type="PROSITE" id="PS50157"/>
    </source>
</evidence>
<dbReference type="InterPro" id="IPR013087">
    <property type="entry name" value="Znf_C2H2_type"/>
</dbReference>
<gene>
    <name evidence="4" type="ORF">Ccrd_011452</name>
</gene>
<dbReference type="OMA" id="SNCEVMI"/>
<feature type="compositionally biased region" description="Polar residues" evidence="2">
    <location>
        <begin position="392"/>
        <end position="412"/>
    </location>
</feature>
<organism evidence="4 5">
    <name type="scientific">Cynara cardunculus var. scolymus</name>
    <name type="common">Globe artichoke</name>
    <name type="synonym">Cynara scolymus</name>
    <dbReference type="NCBI Taxonomy" id="59895"/>
    <lineage>
        <taxon>Eukaryota</taxon>
        <taxon>Viridiplantae</taxon>
        <taxon>Streptophyta</taxon>
        <taxon>Embryophyta</taxon>
        <taxon>Tracheophyta</taxon>
        <taxon>Spermatophyta</taxon>
        <taxon>Magnoliopsida</taxon>
        <taxon>eudicotyledons</taxon>
        <taxon>Gunneridae</taxon>
        <taxon>Pentapetalae</taxon>
        <taxon>asterids</taxon>
        <taxon>campanulids</taxon>
        <taxon>Asterales</taxon>
        <taxon>Asteraceae</taxon>
        <taxon>Carduoideae</taxon>
        <taxon>Cardueae</taxon>
        <taxon>Carduinae</taxon>
        <taxon>Cynara</taxon>
    </lineage>
</organism>
<dbReference type="AlphaFoldDB" id="A0A103YJ68"/>
<dbReference type="PROSITE" id="PS50157">
    <property type="entry name" value="ZINC_FINGER_C2H2_2"/>
    <property type="match status" value="1"/>
</dbReference>
<dbReference type="STRING" id="59895.A0A103YJ68"/>
<evidence type="ECO:0000313" key="4">
    <source>
        <dbReference type="EMBL" id="KVI10114.1"/>
    </source>
</evidence>
<dbReference type="Gramene" id="KVI10114">
    <property type="protein sequence ID" value="KVI10114"/>
    <property type="gene ID" value="Ccrd_011452"/>
</dbReference>
<dbReference type="EMBL" id="LEKV01001028">
    <property type="protein sequence ID" value="KVI10114.1"/>
    <property type="molecule type" value="Genomic_DNA"/>
</dbReference>
<protein>
    <submittedName>
        <fullName evidence="4">Zinc finger, C2H2</fullName>
    </submittedName>
</protein>
<evidence type="ECO:0000256" key="2">
    <source>
        <dbReference type="SAM" id="MobiDB-lite"/>
    </source>
</evidence>
<dbReference type="PROSITE" id="PS00028">
    <property type="entry name" value="ZINC_FINGER_C2H2_1"/>
    <property type="match status" value="1"/>
</dbReference>
<evidence type="ECO:0000256" key="1">
    <source>
        <dbReference type="PROSITE-ProRule" id="PRU00042"/>
    </source>
</evidence>
<keyword evidence="1" id="KW-0863">Zinc-finger</keyword>
<evidence type="ECO:0000313" key="5">
    <source>
        <dbReference type="Proteomes" id="UP000243975"/>
    </source>
</evidence>
<keyword evidence="5" id="KW-1185">Reference proteome</keyword>
<comment type="caution">
    <text evidence="4">The sequence shown here is derived from an EMBL/GenBank/DDBJ whole genome shotgun (WGS) entry which is preliminary data.</text>
</comment>
<reference evidence="4 5" key="1">
    <citation type="journal article" date="2016" name="Sci. Rep.">
        <title>The genome sequence of the outbreeding globe artichoke constructed de novo incorporating a phase-aware low-pass sequencing strategy of F1 progeny.</title>
        <authorList>
            <person name="Scaglione D."/>
            <person name="Reyes-Chin-Wo S."/>
            <person name="Acquadro A."/>
            <person name="Froenicke L."/>
            <person name="Portis E."/>
            <person name="Beitel C."/>
            <person name="Tirone M."/>
            <person name="Mauro R."/>
            <person name="Lo Monaco A."/>
            <person name="Mauromicale G."/>
            <person name="Faccioli P."/>
            <person name="Cattivelli L."/>
            <person name="Rieseberg L."/>
            <person name="Michelmore R."/>
            <person name="Lanteri S."/>
        </authorList>
    </citation>
    <scope>NUCLEOTIDE SEQUENCE [LARGE SCALE GENOMIC DNA]</scope>
    <source>
        <strain evidence="4">2C</strain>
    </source>
</reference>
<dbReference type="SMART" id="SM00355">
    <property type="entry name" value="ZnF_C2H2"/>
    <property type="match status" value="1"/>
</dbReference>
<keyword evidence="1" id="KW-0479">Metal-binding</keyword>
<sequence length="701" mass="78624">MPVAKLLGTGIPDAMKSEEGTDSLDTFIRQAVGKEPLFSFSRTGDSPMQWIQNKNNDVYSFSIKVKLGQVLQIVTSNINLAMPSLCADLPGWPLLAPMKVQMQKCDKCAREFCSPINYRRHMRVHRRSMNIHKEPQKYRDLLGAFWDKLSYDEAKDIMSFKDVNLEEVPGSSIVRNIAANLRKPVFLSLPQVYVKAGSALVGILRNAYLQDIVQGRPSRLPISSEELFSLLDDASEKTFLCAGTAESLQKYVFDGEAGKIGLEMKNLIACTSFLAEQKLVKAWLADKDAEALRCQKLLVEEEEAAQRRQAELLERKRQRKIRQKEQRAKDHSNGMKVDLYTASDIFESIPSAETSSSQTSPQVNPLIPDEHVATPLDPSSNEEVVNIEAQGGCSSDHSDTAATEQQKMQENGSQHFIARWQVPKSQRGGRNGFHSNQNGNMIKWEQAQKAREQRVNGSKVWTKKPKFENGGRELVKSRVQNDAIYQTTQTNCQLMIGSISVTVRNCQAEFEEKVDREIKTNSVQNGTNRSTLKFWRPRNDTRGQLAYRGNGQILKENATPENGTLSSENDHQSCDLNGNDIRGTDDSNVQVENSAMPKPMPFSIDAAKAFLAQRWKEAISGDHVKLVLSSVAEQPPGQLDFEENRQVAESEDPMVVGSSKGRLGKVAEIDSTTHTNVKPKFRTKPEKNMKTKYIPKQRAVY</sequence>
<dbReference type="Proteomes" id="UP000243975">
    <property type="component" value="Unassembled WGS sequence"/>
</dbReference>
<dbReference type="PANTHER" id="PTHR36055">
    <property type="entry name" value="C2H2-LIKE ZINC FINGER PROTEIN"/>
    <property type="match status" value="1"/>
</dbReference>
<feature type="domain" description="C2H2-type" evidence="3">
    <location>
        <begin position="103"/>
        <end position="130"/>
    </location>
</feature>
<keyword evidence="1" id="KW-0862">Zinc</keyword>
<proteinExistence type="predicted"/>
<feature type="region of interest" description="Disordered" evidence="2">
    <location>
        <begin position="391"/>
        <end position="412"/>
    </location>
</feature>
<accession>A0A103YJ68</accession>
<dbReference type="GO" id="GO:0008270">
    <property type="term" value="F:zinc ion binding"/>
    <property type="evidence" value="ECO:0007669"/>
    <property type="project" value="UniProtKB-KW"/>
</dbReference>
<dbReference type="PANTHER" id="PTHR36055:SF1">
    <property type="entry name" value="C2H2-LIKE ZINC FINGER PROTEIN"/>
    <property type="match status" value="1"/>
</dbReference>